<proteinExistence type="predicted"/>
<comment type="subcellular location">
    <subcellularLocation>
        <location evidence="1">Nucleus</location>
    </subcellularLocation>
</comment>
<dbReference type="InterPro" id="IPR000953">
    <property type="entry name" value="Chromo/chromo_shadow_dom"/>
</dbReference>
<keyword evidence="2" id="KW-0539">Nucleus</keyword>
<feature type="compositionally biased region" description="Polar residues" evidence="3">
    <location>
        <begin position="320"/>
        <end position="334"/>
    </location>
</feature>
<feature type="compositionally biased region" description="Low complexity" evidence="3">
    <location>
        <begin position="371"/>
        <end position="429"/>
    </location>
</feature>
<gene>
    <name evidence="5" type="ORF">MJAP1_003978</name>
</gene>
<evidence type="ECO:0000256" key="1">
    <source>
        <dbReference type="ARBA" id="ARBA00004123"/>
    </source>
</evidence>
<feature type="compositionally biased region" description="Low complexity" evidence="3">
    <location>
        <begin position="488"/>
        <end position="512"/>
    </location>
</feature>
<dbReference type="PROSITE" id="PS50013">
    <property type="entry name" value="CHROMO_2"/>
    <property type="match status" value="1"/>
</dbReference>
<dbReference type="Pfam" id="PF01393">
    <property type="entry name" value="Chromo_shadow"/>
    <property type="match status" value="1"/>
</dbReference>
<dbReference type="RefSeq" id="XP_060123884.1">
    <property type="nucleotide sequence ID" value="XM_060267901.1"/>
</dbReference>
<dbReference type="GO" id="GO:0006914">
    <property type="term" value="P:autophagy"/>
    <property type="evidence" value="ECO:0007669"/>
    <property type="project" value="InterPro"/>
</dbReference>
<reference evidence="5" key="1">
    <citation type="submission" date="2023-03" db="EMBL/GenBank/DDBJ databases">
        <title>Mating type loci evolution in Malassezia.</title>
        <authorList>
            <person name="Coelho M.A."/>
        </authorList>
    </citation>
    <scope>NUCLEOTIDE SEQUENCE</scope>
    <source>
        <strain evidence="5">CBS 9431</strain>
    </source>
</reference>
<dbReference type="AlphaFoldDB" id="A0AAF0F9W9"/>
<dbReference type="EMBL" id="CP119965">
    <property type="protein sequence ID" value="WFD40987.1"/>
    <property type="molecule type" value="Genomic_DNA"/>
</dbReference>
<dbReference type="Proteomes" id="UP001217754">
    <property type="component" value="Chromosome 8"/>
</dbReference>
<dbReference type="CDD" id="cd00024">
    <property type="entry name" value="CD_CSD"/>
    <property type="match status" value="1"/>
</dbReference>
<evidence type="ECO:0000313" key="5">
    <source>
        <dbReference type="EMBL" id="WFD40987.1"/>
    </source>
</evidence>
<feature type="region of interest" description="Disordered" evidence="3">
    <location>
        <begin position="278"/>
        <end position="516"/>
    </location>
</feature>
<evidence type="ECO:0000256" key="2">
    <source>
        <dbReference type="ARBA" id="ARBA00023242"/>
    </source>
</evidence>
<dbReference type="Pfam" id="PF07855">
    <property type="entry name" value="ATG101"/>
    <property type="match status" value="1"/>
</dbReference>
<protein>
    <recommendedName>
        <fullName evidence="4">Chromo domain-containing protein</fullName>
    </recommendedName>
</protein>
<dbReference type="InterPro" id="IPR008251">
    <property type="entry name" value="Chromo_shadow_dom"/>
</dbReference>
<dbReference type="GO" id="GO:0005634">
    <property type="term" value="C:nucleus"/>
    <property type="evidence" value="ECO:0007669"/>
    <property type="project" value="UniProtKB-SubCell"/>
</dbReference>
<dbReference type="InterPro" id="IPR012445">
    <property type="entry name" value="ATG101"/>
</dbReference>
<feature type="region of interest" description="Disordered" evidence="3">
    <location>
        <begin position="161"/>
        <end position="266"/>
    </location>
</feature>
<keyword evidence="6" id="KW-1185">Reference proteome</keyword>
<organism evidence="5 6">
    <name type="scientific">Malassezia japonica</name>
    <dbReference type="NCBI Taxonomy" id="223818"/>
    <lineage>
        <taxon>Eukaryota</taxon>
        <taxon>Fungi</taxon>
        <taxon>Dikarya</taxon>
        <taxon>Basidiomycota</taxon>
        <taxon>Ustilaginomycotina</taxon>
        <taxon>Malasseziomycetes</taxon>
        <taxon>Malasseziales</taxon>
        <taxon>Malasseziaceae</taxon>
        <taxon>Malassezia</taxon>
    </lineage>
</organism>
<dbReference type="Pfam" id="PF00385">
    <property type="entry name" value="Chromo"/>
    <property type="match status" value="1"/>
</dbReference>
<sequence length="758" mass="80370">MMSGRASDAGARPSGGMDDGKEDALVDSILLHRYNKEQDRMEYLVKWRDDETFSWEPEEGSVDAEELVFKYWTDRQHITNKAAMMRLHSMRFASMRRKAMADGVPLIKEPLSDESYMADMTGTPEPDTSINSMGDETVVYHGPEGDNSMTEYGIAVLEPMEGPSHEESQQAEAPQRAPLEPGAMDVDSGEVSSNNSKAPLASAALSRGAKSKPRNEAAEDMAVDAPQFDSLPKLNGDSNDALSLDPLPELDGESNDVSRPDSLPGRAQNAQQLGTLLGVSNGLDDASESLSDAPSESLSEAPSEPLSDAPPKSGPVAGTETMQEQHLGTVSSAASEPLSEPLSDPLAHPVPTPQSEAPGPEPRPVSLSNRAPGSDSADAADSDAAAVSGAPETLAHAPTAPAPAPASSSASAPDSEQAPAPAQTQAVPASTPSATEVPVAPAPLVQTPTAASASLSAQKSAPAPPSTRSVTKPTPTHAKAPKSRAQHRAPSTPVPSSAASASASKVRVRVASDTAEQSRKAYRLDVSSMLVPESETEDTDVGVAEAFPSTVLPGMSRAEVQARDKYDAMPSWDSQVSHIDALERDKSDALVAWVVFNDGNRLFYPTAVANQRCPQALLAFYERHEPAPRLFTHDMTVRRDDAGAALLGILHTICFLRLLGTLEPTTHEVLGVELPHVDDAATERRLREAVDKILARLDAEVHQGTAVVDVVVAWHKAESTSPVASPRTEQPPAHPVFHSPYSWLASALSVRRGPRRHV</sequence>
<dbReference type="Gene3D" id="2.40.50.40">
    <property type="match status" value="2"/>
</dbReference>
<accession>A0AAF0F9W9</accession>
<dbReference type="InterPro" id="IPR016197">
    <property type="entry name" value="Chromo-like_dom_sf"/>
</dbReference>
<feature type="compositionally biased region" description="Low complexity" evidence="3">
    <location>
        <begin position="288"/>
        <end position="307"/>
    </location>
</feature>
<dbReference type="InterPro" id="IPR023780">
    <property type="entry name" value="Chromo_domain"/>
</dbReference>
<feature type="compositionally biased region" description="Low complexity" evidence="3">
    <location>
        <begin position="450"/>
        <end position="461"/>
    </location>
</feature>
<name>A0AAF0F9W9_9BASI</name>
<dbReference type="GeneID" id="85227629"/>
<evidence type="ECO:0000256" key="3">
    <source>
        <dbReference type="SAM" id="MobiDB-lite"/>
    </source>
</evidence>
<dbReference type="SUPFAM" id="SSF54160">
    <property type="entry name" value="Chromo domain-like"/>
    <property type="match status" value="2"/>
</dbReference>
<feature type="domain" description="Chromo" evidence="4">
    <location>
        <begin position="24"/>
        <end position="83"/>
    </location>
</feature>
<evidence type="ECO:0000259" key="4">
    <source>
        <dbReference type="PROSITE" id="PS50013"/>
    </source>
</evidence>
<feature type="region of interest" description="Disordered" evidence="3">
    <location>
        <begin position="1"/>
        <end position="21"/>
    </location>
</feature>
<dbReference type="GO" id="GO:0006338">
    <property type="term" value="P:chromatin remodeling"/>
    <property type="evidence" value="ECO:0007669"/>
    <property type="project" value="UniProtKB-ARBA"/>
</dbReference>
<evidence type="ECO:0000313" key="6">
    <source>
        <dbReference type="Proteomes" id="UP001217754"/>
    </source>
</evidence>